<evidence type="ECO:0000313" key="3">
    <source>
        <dbReference type="EMBL" id="MBF9068116.1"/>
    </source>
</evidence>
<keyword evidence="2" id="KW-0812">Transmembrane</keyword>
<proteinExistence type="predicted"/>
<feature type="transmembrane region" description="Helical" evidence="2">
    <location>
        <begin position="263"/>
        <end position="286"/>
    </location>
</feature>
<keyword evidence="2" id="KW-0472">Membrane</keyword>
<dbReference type="EMBL" id="JADPRT010000003">
    <property type="protein sequence ID" value="MBF9068116.1"/>
    <property type="molecule type" value="Genomic_DNA"/>
</dbReference>
<sequence length="458" mass="46987">MAVPPSPRTRAHEQTHGHAHEHRPARGEGHAGGHAGGHGHSHDHGPASPASARLRVLLAAVLVPFALAVLCGLWFLWPAPIPPHAVTGVGFDQLTVTGTVTATRAVPCDGGAPVTGTAAPGSGAVGSCTAITVRLTGGKDAGRSVEQNLTPDQTAVYVAGEQVVMDYSPSAPASLQYTVEDADRSTPVALLAALFAVAVVLVGRLRGLAALGALAISFLVLGLFVLPAILGGEDPLAVAVVGGGLIMLLALYLCHGVSARTSVAVLGTVVSLALIGALGELFIGLARLTGNTSDETAFVHSLFPGIQLPGLLLAGVVIGSLGVLNDVTVTQASSVWELHAADPQMSARALYRSGIRIGRDHIASTVNTLVMAYAGAALPLMLLFALSHRGVWQVATSEIVAEEVVRTLVGSLGLIASVPLTTALAAFIASRDAHESPQIPSQRPSVRTRAHASHRRRR</sequence>
<evidence type="ECO:0000313" key="4">
    <source>
        <dbReference type="Proteomes" id="UP000657385"/>
    </source>
</evidence>
<dbReference type="PANTHER" id="PTHR41771">
    <property type="entry name" value="MEMBRANE PROTEIN-RELATED"/>
    <property type="match status" value="1"/>
</dbReference>
<feature type="transmembrane region" description="Helical" evidence="2">
    <location>
        <begin position="366"/>
        <end position="387"/>
    </location>
</feature>
<keyword evidence="2" id="KW-1133">Transmembrane helix</keyword>
<gene>
    <name evidence="3" type="ORF">I2501_08695</name>
</gene>
<dbReference type="Proteomes" id="UP000657385">
    <property type="component" value="Unassembled WGS sequence"/>
</dbReference>
<name>A0A931B355_9ACTN</name>
<feature type="compositionally biased region" description="Basic residues" evidence="1">
    <location>
        <begin position="446"/>
        <end position="458"/>
    </location>
</feature>
<dbReference type="Pfam" id="PF07907">
    <property type="entry name" value="YibE_F"/>
    <property type="match status" value="1"/>
</dbReference>
<feature type="transmembrane region" description="Helical" evidence="2">
    <location>
        <begin position="209"/>
        <end position="230"/>
    </location>
</feature>
<protein>
    <submittedName>
        <fullName evidence="3">YibE/F family protein</fullName>
    </submittedName>
</protein>
<feature type="compositionally biased region" description="Basic and acidic residues" evidence="1">
    <location>
        <begin position="10"/>
        <end position="31"/>
    </location>
</feature>
<feature type="transmembrane region" description="Helical" evidence="2">
    <location>
        <begin position="306"/>
        <end position="324"/>
    </location>
</feature>
<accession>A0A931B355</accession>
<feature type="transmembrane region" description="Helical" evidence="2">
    <location>
        <begin position="407"/>
        <end position="429"/>
    </location>
</feature>
<keyword evidence="4" id="KW-1185">Reference proteome</keyword>
<dbReference type="InterPro" id="IPR012507">
    <property type="entry name" value="YibE_F"/>
</dbReference>
<evidence type="ECO:0000256" key="2">
    <source>
        <dbReference type="SAM" id="Phobius"/>
    </source>
</evidence>
<organism evidence="3 4">
    <name type="scientific">Streptacidiphilus fuscans</name>
    <dbReference type="NCBI Taxonomy" id="2789292"/>
    <lineage>
        <taxon>Bacteria</taxon>
        <taxon>Bacillati</taxon>
        <taxon>Actinomycetota</taxon>
        <taxon>Actinomycetes</taxon>
        <taxon>Kitasatosporales</taxon>
        <taxon>Streptomycetaceae</taxon>
        <taxon>Streptacidiphilus</taxon>
    </lineage>
</organism>
<feature type="region of interest" description="Disordered" evidence="1">
    <location>
        <begin position="1"/>
        <end position="48"/>
    </location>
</feature>
<dbReference type="AlphaFoldDB" id="A0A931B355"/>
<feature type="transmembrane region" description="Helical" evidence="2">
    <location>
        <begin position="56"/>
        <end position="77"/>
    </location>
</feature>
<dbReference type="PANTHER" id="PTHR41771:SF1">
    <property type="entry name" value="MEMBRANE PROTEIN"/>
    <property type="match status" value="1"/>
</dbReference>
<feature type="region of interest" description="Disordered" evidence="1">
    <location>
        <begin position="435"/>
        <end position="458"/>
    </location>
</feature>
<evidence type="ECO:0000256" key="1">
    <source>
        <dbReference type="SAM" id="MobiDB-lite"/>
    </source>
</evidence>
<reference evidence="3" key="1">
    <citation type="submission" date="2020-11" db="EMBL/GenBank/DDBJ databases">
        <title>Isolation and identification of active actinomycetes.</title>
        <authorList>
            <person name="Yu B."/>
        </authorList>
    </citation>
    <scope>NUCLEOTIDE SEQUENCE</scope>
    <source>
        <strain evidence="3">NEAU-YB345</strain>
    </source>
</reference>
<feature type="transmembrane region" description="Helical" evidence="2">
    <location>
        <begin position="236"/>
        <end position="254"/>
    </location>
</feature>
<feature type="transmembrane region" description="Helical" evidence="2">
    <location>
        <begin position="185"/>
        <end position="202"/>
    </location>
</feature>
<comment type="caution">
    <text evidence="3">The sequence shown here is derived from an EMBL/GenBank/DDBJ whole genome shotgun (WGS) entry which is preliminary data.</text>
</comment>